<keyword evidence="3" id="KW-1185">Reference proteome</keyword>
<dbReference type="Gene3D" id="2.40.10.10">
    <property type="entry name" value="Trypsin-like serine proteases"/>
    <property type="match status" value="2"/>
</dbReference>
<keyword evidence="1" id="KW-0732">Signal</keyword>
<dbReference type="SUPFAM" id="SSF50494">
    <property type="entry name" value="Trypsin-like serine proteases"/>
    <property type="match status" value="1"/>
</dbReference>
<dbReference type="InterPro" id="IPR018114">
    <property type="entry name" value="TRYPSIN_HIS"/>
</dbReference>
<dbReference type="Pfam" id="PF13365">
    <property type="entry name" value="Trypsin_2"/>
    <property type="match status" value="1"/>
</dbReference>
<feature type="signal peptide" evidence="1">
    <location>
        <begin position="1"/>
        <end position="24"/>
    </location>
</feature>
<evidence type="ECO:0000313" key="3">
    <source>
        <dbReference type="Proteomes" id="UP001526201"/>
    </source>
</evidence>
<evidence type="ECO:0000256" key="1">
    <source>
        <dbReference type="SAM" id="SignalP"/>
    </source>
</evidence>
<dbReference type="InterPro" id="IPR009003">
    <property type="entry name" value="Peptidase_S1_PA"/>
</dbReference>
<sequence>MRIWLATPAAVVLLAGCAGHSASAPTVAKIPLDTRSDATGLVAVKAAEIGPDPRVGALFLGAGSQHTCTGSVLQSSTGDLVLTAAHCLADGVPATFVPAFVNEAAADDVWKVDTVYLDPRWVATQDPLADYAIVRVSRDGGGSIEAQTGSALKLGTAPSAGTPVTITGYPLGDGGGPLTCQADTEQSPQGYPRLKCGGLVDGTSGAPWINGATATGVIGGLDGGGCDENISYSAPFDADTAKLLARAEAGGPGDAAPNTFDSDC</sequence>
<evidence type="ECO:0000313" key="2">
    <source>
        <dbReference type="EMBL" id="MCV7228885.1"/>
    </source>
</evidence>
<dbReference type="PROSITE" id="PS51257">
    <property type="entry name" value="PROKAR_LIPOPROTEIN"/>
    <property type="match status" value="1"/>
</dbReference>
<feature type="chain" id="PRO_5047451226" evidence="1">
    <location>
        <begin position="25"/>
        <end position="264"/>
    </location>
</feature>
<dbReference type="RefSeq" id="WP_264070065.1">
    <property type="nucleotide sequence ID" value="NZ_JACKTY010000037.1"/>
</dbReference>
<dbReference type="EMBL" id="JACKTY010000037">
    <property type="protein sequence ID" value="MCV7228885.1"/>
    <property type="molecule type" value="Genomic_DNA"/>
</dbReference>
<name>A0ABT3CHA9_9MYCO</name>
<comment type="caution">
    <text evidence="2">The sequence shown here is derived from an EMBL/GenBank/DDBJ whole genome shotgun (WGS) entry which is preliminary data.</text>
</comment>
<dbReference type="Proteomes" id="UP001526201">
    <property type="component" value="Unassembled WGS sequence"/>
</dbReference>
<proteinExistence type="predicted"/>
<gene>
    <name evidence="2" type="ORF">H7J73_22975</name>
</gene>
<organism evidence="2 3">
    <name type="scientific">Mycolicibacterium komossense</name>
    <dbReference type="NCBI Taxonomy" id="1779"/>
    <lineage>
        <taxon>Bacteria</taxon>
        <taxon>Bacillati</taxon>
        <taxon>Actinomycetota</taxon>
        <taxon>Actinomycetes</taxon>
        <taxon>Mycobacteriales</taxon>
        <taxon>Mycobacteriaceae</taxon>
        <taxon>Mycolicibacterium</taxon>
    </lineage>
</organism>
<accession>A0ABT3CHA9</accession>
<reference evidence="2 3" key="1">
    <citation type="journal article" date="2022" name="BMC Genomics">
        <title>Comparative genome analysis of mycobacteria focusing on tRNA and non-coding RNA.</title>
        <authorList>
            <person name="Behra P.R.K."/>
            <person name="Pettersson B.M.F."/>
            <person name="Ramesh M."/>
            <person name="Das S."/>
            <person name="Dasgupta S."/>
            <person name="Kirsebom L.A."/>
        </authorList>
    </citation>
    <scope>NUCLEOTIDE SEQUENCE [LARGE SCALE GENOMIC DNA]</scope>
    <source>
        <strain evidence="2 3">DSM 44078</strain>
    </source>
</reference>
<protein>
    <submittedName>
        <fullName evidence="2">Trypsin-like peptidase domain-containing protein</fullName>
    </submittedName>
</protein>
<dbReference type="InterPro" id="IPR043504">
    <property type="entry name" value="Peptidase_S1_PA_chymotrypsin"/>
</dbReference>
<dbReference type="PROSITE" id="PS00134">
    <property type="entry name" value="TRYPSIN_HIS"/>
    <property type="match status" value="1"/>
</dbReference>